<dbReference type="GO" id="GO:0000160">
    <property type="term" value="P:phosphorelay signal transduction system"/>
    <property type="evidence" value="ECO:0007669"/>
    <property type="project" value="UniProtKB-KW"/>
</dbReference>
<dbReference type="InterPro" id="IPR050595">
    <property type="entry name" value="Bact_response_regulator"/>
</dbReference>
<dbReference type="InterPro" id="IPR011006">
    <property type="entry name" value="CheY-like_superfamily"/>
</dbReference>
<dbReference type="EMBL" id="MHCT01000021">
    <property type="protein sequence ID" value="OGY25794.1"/>
    <property type="molecule type" value="Genomic_DNA"/>
</dbReference>
<dbReference type="STRING" id="1802597.A2Z24_00480"/>
<name>A0A1G1WDS0_9BACT</name>
<dbReference type="PANTHER" id="PTHR44591:SF14">
    <property type="entry name" value="PROTEIN PILG"/>
    <property type="match status" value="1"/>
</dbReference>
<evidence type="ECO:0000256" key="1">
    <source>
        <dbReference type="ARBA" id="ARBA00022553"/>
    </source>
</evidence>
<dbReference type="Pfam" id="PF00072">
    <property type="entry name" value="Response_reg"/>
    <property type="match status" value="1"/>
</dbReference>
<dbReference type="InterPro" id="IPR001789">
    <property type="entry name" value="Sig_transdc_resp-reg_receiver"/>
</dbReference>
<dbReference type="SMART" id="SM00448">
    <property type="entry name" value="REC"/>
    <property type="match status" value="1"/>
</dbReference>
<keyword evidence="2" id="KW-0902">Two-component regulatory system</keyword>
<dbReference type="Proteomes" id="UP000177588">
    <property type="component" value="Unassembled WGS sequence"/>
</dbReference>
<protein>
    <recommendedName>
        <fullName evidence="4">Response regulatory domain-containing protein</fullName>
    </recommendedName>
</protein>
<dbReference type="SUPFAM" id="SSF52172">
    <property type="entry name" value="CheY-like"/>
    <property type="match status" value="1"/>
</dbReference>
<dbReference type="PROSITE" id="PS50110">
    <property type="entry name" value="RESPONSE_REGULATORY"/>
    <property type="match status" value="1"/>
</dbReference>
<keyword evidence="1 3" id="KW-0597">Phosphoprotein</keyword>
<feature type="domain" description="Response regulatory" evidence="4">
    <location>
        <begin position="7"/>
        <end position="123"/>
    </location>
</feature>
<evidence type="ECO:0000256" key="2">
    <source>
        <dbReference type="ARBA" id="ARBA00023012"/>
    </source>
</evidence>
<sequence>MTVSNRKVLLIDDDPTFIDISVRAFKEFGIDYLTAFNGIEAIEKAKSEKPALILLDIMMPGIDGFAVLNDLKRNPDTAKIPVWMLTNLPGEINKERAASFGAGEYLVKSENPPVKFCEKVKSFLNSA</sequence>
<comment type="caution">
    <text evidence="5">The sequence shown here is derived from an EMBL/GenBank/DDBJ whole genome shotgun (WGS) entry which is preliminary data.</text>
</comment>
<evidence type="ECO:0000313" key="5">
    <source>
        <dbReference type="EMBL" id="OGY25794.1"/>
    </source>
</evidence>
<dbReference type="PANTHER" id="PTHR44591">
    <property type="entry name" value="STRESS RESPONSE REGULATOR PROTEIN 1"/>
    <property type="match status" value="1"/>
</dbReference>
<dbReference type="AlphaFoldDB" id="A0A1G1WDS0"/>
<proteinExistence type="predicted"/>
<gene>
    <name evidence="5" type="ORF">A2Z24_00480</name>
</gene>
<dbReference type="Gene3D" id="3.40.50.2300">
    <property type="match status" value="1"/>
</dbReference>
<reference evidence="5 6" key="1">
    <citation type="journal article" date="2016" name="Nat. Commun.">
        <title>Thousands of microbial genomes shed light on interconnected biogeochemical processes in an aquifer system.</title>
        <authorList>
            <person name="Anantharaman K."/>
            <person name="Brown C.T."/>
            <person name="Hug L.A."/>
            <person name="Sharon I."/>
            <person name="Castelle C.J."/>
            <person name="Probst A.J."/>
            <person name="Thomas B.C."/>
            <person name="Singh A."/>
            <person name="Wilkins M.J."/>
            <person name="Karaoz U."/>
            <person name="Brodie E.L."/>
            <person name="Williams K.H."/>
            <person name="Hubbard S.S."/>
            <person name="Banfield J.F."/>
        </authorList>
    </citation>
    <scope>NUCLEOTIDE SEQUENCE [LARGE SCALE GENOMIC DNA]</scope>
</reference>
<organism evidence="5 6">
    <name type="scientific">Candidatus Woykebacteria bacterium RBG_16_44_10</name>
    <dbReference type="NCBI Taxonomy" id="1802597"/>
    <lineage>
        <taxon>Bacteria</taxon>
        <taxon>Candidatus Woykeibacteriota</taxon>
    </lineage>
</organism>
<evidence type="ECO:0000313" key="6">
    <source>
        <dbReference type="Proteomes" id="UP000177588"/>
    </source>
</evidence>
<feature type="modified residue" description="4-aspartylphosphate" evidence="3">
    <location>
        <position position="56"/>
    </location>
</feature>
<evidence type="ECO:0000259" key="4">
    <source>
        <dbReference type="PROSITE" id="PS50110"/>
    </source>
</evidence>
<accession>A0A1G1WDS0</accession>
<evidence type="ECO:0000256" key="3">
    <source>
        <dbReference type="PROSITE-ProRule" id="PRU00169"/>
    </source>
</evidence>